<dbReference type="AlphaFoldDB" id="A0A1N6DM86"/>
<sequence>MRLISHGAAETVTGSCHLLEITSHFKLLVDCGMFQGLNEELNYQPFGFDPAQIKLLLVTHAHLDHVGRIPLLVKQGFDGRIITTRATWELMEIVLLDSAKLMEEDYRTQLRKAQRRGEADLVPNPLYTQRDVRHLFETVSVQFADYNKPVRLTEFLTATFRNASHILGSATISLHVGNGPDAKTLVFSGDLGNRNDPVLPPPDHVHEADALFIESTYGDRNHRPIKDSIEEFRDTITRTLKRGGNVIIPSFAIERTQEVLCILRDLERQHRLPPCAIFVDSPMATRATRVYDRYPDLLSRHCTEHMRNGVAFDLPNLMFTEDVSASRAINAIERGAIIIAGSGMCNGGRILHHLKHRLWNRDNSVIFVGYQAQGTLGRKLVEGAQWVRIYNEDIRVKAEIVSINGFSAHADQRELLDWMKHFHRLEQIFLIHGEIDKMHIFRAAILKALGKRAHIVKRGESIWLGEVDISGHPKHGHKR</sequence>
<dbReference type="GO" id="GO:0016787">
    <property type="term" value="F:hydrolase activity"/>
    <property type="evidence" value="ECO:0007669"/>
    <property type="project" value="UniProtKB-KW"/>
</dbReference>
<dbReference type="GO" id="GO:0004521">
    <property type="term" value="F:RNA endonuclease activity"/>
    <property type="evidence" value="ECO:0007669"/>
    <property type="project" value="TreeGrafter"/>
</dbReference>
<dbReference type="PANTHER" id="PTHR11203:SF37">
    <property type="entry name" value="INTEGRATOR COMPLEX SUBUNIT 11"/>
    <property type="match status" value="1"/>
</dbReference>
<dbReference type="Proteomes" id="UP000198461">
    <property type="component" value="Unassembled WGS sequence"/>
</dbReference>
<dbReference type="SMART" id="SM00849">
    <property type="entry name" value="Lactamase_B"/>
    <property type="match status" value="1"/>
</dbReference>
<gene>
    <name evidence="4" type="ORF">SAMN05443662_0276</name>
</gene>
<name>A0A1N6DM86_9GAMM</name>
<dbReference type="STRING" id="364032.SAMN05443662_0276"/>
<dbReference type="PANTHER" id="PTHR11203">
    <property type="entry name" value="CLEAVAGE AND POLYADENYLATION SPECIFICITY FACTOR FAMILY MEMBER"/>
    <property type="match status" value="1"/>
</dbReference>
<dbReference type="InterPro" id="IPR001279">
    <property type="entry name" value="Metallo-B-lactamas"/>
</dbReference>
<dbReference type="InterPro" id="IPR022712">
    <property type="entry name" value="Beta_Casp"/>
</dbReference>
<feature type="domain" description="Metallo-beta-lactamase" evidence="2">
    <location>
        <begin position="13"/>
        <end position="229"/>
    </location>
</feature>
<evidence type="ECO:0000259" key="3">
    <source>
        <dbReference type="SMART" id="SM01027"/>
    </source>
</evidence>
<feature type="domain" description="Beta-Casp" evidence="3">
    <location>
        <begin position="256"/>
        <end position="380"/>
    </location>
</feature>
<organism evidence="4 5">
    <name type="scientific">Sulfurivirga caldicuralii</name>
    <dbReference type="NCBI Taxonomy" id="364032"/>
    <lineage>
        <taxon>Bacteria</taxon>
        <taxon>Pseudomonadati</taxon>
        <taxon>Pseudomonadota</taxon>
        <taxon>Gammaproteobacteria</taxon>
        <taxon>Thiotrichales</taxon>
        <taxon>Piscirickettsiaceae</taxon>
        <taxon>Sulfurivirga</taxon>
    </lineage>
</organism>
<dbReference type="Gene3D" id="3.60.15.10">
    <property type="entry name" value="Ribonuclease Z/Hydroxyacylglutathione hydrolase-like"/>
    <property type="match status" value="1"/>
</dbReference>
<evidence type="ECO:0000313" key="4">
    <source>
        <dbReference type="EMBL" id="SIN71939.1"/>
    </source>
</evidence>
<keyword evidence="5" id="KW-1185">Reference proteome</keyword>
<dbReference type="SUPFAM" id="SSF56281">
    <property type="entry name" value="Metallo-hydrolase/oxidoreductase"/>
    <property type="match status" value="1"/>
</dbReference>
<reference evidence="4 5" key="1">
    <citation type="submission" date="2016-11" db="EMBL/GenBank/DDBJ databases">
        <authorList>
            <person name="Jaros S."/>
            <person name="Januszkiewicz K."/>
            <person name="Wedrychowicz H."/>
        </authorList>
    </citation>
    <scope>NUCLEOTIDE SEQUENCE [LARGE SCALE GENOMIC DNA]</scope>
    <source>
        <strain evidence="4 5">DSM 17737</strain>
    </source>
</reference>
<evidence type="ECO:0000313" key="5">
    <source>
        <dbReference type="Proteomes" id="UP000198461"/>
    </source>
</evidence>
<evidence type="ECO:0000259" key="2">
    <source>
        <dbReference type="SMART" id="SM00849"/>
    </source>
</evidence>
<dbReference type="Gene3D" id="3.40.50.10890">
    <property type="match status" value="1"/>
</dbReference>
<dbReference type="SMART" id="SM01027">
    <property type="entry name" value="Beta-Casp"/>
    <property type="match status" value="1"/>
</dbReference>
<dbReference type="EMBL" id="FSRE01000001">
    <property type="protein sequence ID" value="SIN71939.1"/>
    <property type="molecule type" value="Genomic_DNA"/>
</dbReference>
<dbReference type="CDD" id="cd16295">
    <property type="entry name" value="TTHA0252-CPSF-like_MBL-fold"/>
    <property type="match status" value="1"/>
</dbReference>
<keyword evidence="1" id="KW-0378">Hydrolase</keyword>
<dbReference type="InterPro" id="IPR050698">
    <property type="entry name" value="MBL"/>
</dbReference>
<dbReference type="Pfam" id="PF07521">
    <property type="entry name" value="RMMBL"/>
    <property type="match status" value="1"/>
</dbReference>
<dbReference type="Pfam" id="PF10996">
    <property type="entry name" value="Beta-Casp"/>
    <property type="match status" value="1"/>
</dbReference>
<evidence type="ECO:0000256" key="1">
    <source>
        <dbReference type="ARBA" id="ARBA00022801"/>
    </source>
</evidence>
<dbReference type="InterPro" id="IPR011108">
    <property type="entry name" value="RMMBL"/>
</dbReference>
<dbReference type="InterPro" id="IPR036866">
    <property type="entry name" value="RibonucZ/Hydroxyglut_hydro"/>
</dbReference>
<proteinExistence type="predicted"/>
<dbReference type="RefSeq" id="WP_074200606.1">
    <property type="nucleotide sequence ID" value="NZ_FSRE01000001.1"/>
</dbReference>
<dbReference type="Pfam" id="PF00753">
    <property type="entry name" value="Lactamase_B"/>
    <property type="match status" value="1"/>
</dbReference>
<protein>
    <submittedName>
        <fullName evidence="4">Metallo-beta-lactamase family protein</fullName>
    </submittedName>
</protein>
<accession>A0A1N6DM86</accession>